<name>A0A0L0HLX2_SPIPD</name>
<dbReference type="Proteomes" id="UP000053201">
    <property type="component" value="Unassembled WGS sequence"/>
</dbReference>
<feature type="chain" id="PRO_5005540185" evidence="1">
    <location>
        <begin position="18"/>
        <end position="434"/>
    </location>
</feature>
<dbReference type="InterPro" id="IPR015943">
    <property type="entry name" value="WD40/YVTN_repeat-like_dom_sf"/>
</dbReference>
<dbReference type="InParanoid" id="A0A0L0HLX2"/>
<dbReference type="STRING" id="645134.A0A0L0HLX2"/>
<dbReference type="EMBL" id="KQ257453">
    <property type="protein sequence ID" value="KND02087.1"/>
    <property type="molecule type" value="Genomic_DNA"/>
</dbReference>
<reference evidence="2 3" key="1">
    <citation type="submission" date="2009-08" db="EMBL/GenBank/DDBJ databases">
        <title>The Genome Sequence of Spizellomyces punctatus strain DAOM BR117.</title>
        <authorList>
            <consortium name="The Broad Institute Genome Sequencing Platform"/>
            <person name="Russ C."/>
            <person name="Cuomo C."/>
            <person name="Shea T."/>
            <person name="Young S.K."/>
            <person name="Zeng Q."/>
            <person name="Koehrsen M."/>
            <person name="Haas B."/>
            <person name="Borodovsky M."/>
            <person name="Guigo R."/>
            <person name="Alvarado L."/>
            <person name="Berlin A."/>
            <person name="Bochicchio J."/>
            <person name="Borenstein D."/>
            <person name="Chapman S."/>
            <person name="Chen Z."/>
            <person name="Engels R."/>
            <person name="Freedman E."/>
            <person name="Gellesch M."/>
            <person name="Goldberg J."/>
            <person name="Griggs A."/>
            <person name="Gujja S."/>
            <person name="Heiman D."/>
            <person name="Hepburn T."/>
            <person name="Howarth C."/>
            <person name="Jen D."/>
            <person name="Larson L."/>
            <person name="Lewis B."/>
            <person name="Mehta T."/>
            <person name="Park D."/>
            <person name="Pearson M."/>
            <person name="Roberts A."/>
            <person name="Saif S."/>
            <person name="Shenoy N."/>
            <person name="Sisk P."/>
            <person name="Stolte C."/>
            <person name="Sykes S."/>
            <person name="Thomson T."/>
            <person name="Walk T."/>
            <person name="White J."/>
            <person name="Yandava C."/>
            <person name="Burger G."/>
            <person name="Gray M.W."/>
            <person name="Holland P.W.H."/>
            <person name="King N."/>
            <person name="Lang F.B.F."/>
            <person name="Roger A.J."/>
            <person name="Ruiz-Trillo I."/>
            <person name="Lander E."/>
            <person name="Nusbaum C."/>
        </authorList>
    </citation>
    <scope>NUCLEOTIDE SEQUENCE [LARGE SCALE GENOMIC DNA]</scope>
    <source>
        <strain evidence="2 3">DAOM BR117</strain>
    </source>
</reference>
<proteinExistence type="predicted"/>
<dbReference type="SUPFAM" id="SSF75011">
    <property type="entry name" value="3-carboxy-cis,cis-mucoante lactonizing enzyme"/>
    <property type="match status" value="1"/>
</dbReference>
<dbReference type="PANTHER" id="PTHR38787">
    <property type="entry name" value="REGULATORY P DOMAIN-CONTAINING PROTEIN"/>
    <property type="match status" value="1"/>
</dbReference>
<dbReference type="GO" id="GO:0005576">
    <property type="term" value="C:extracellular region"/>
    <property type="evidence" value="ECO:0007669"/>
    <property type="project" value="TreeGrafter"/>
</dbReference>
<dbReference type="VEuPathDB" id="FungiDB:SPPG_02588"/>
<dbReference type="eggNOG" id="ENOG502QQSB">
    <property type="taxonomic scope" value="Eukaryota"/>
</dbReference>
<gene>
    <name evidence="2" type="ORF">SPPG_02588</name>
</gene>
<dbReference type="OrthoDB" id="2099887at2759"/>
<evidence type="ECO:0000256" key="1">
    <source>
        <dbReference type="SAM" id="SignalP"/>
    </source>
</evidence>
<keyword evidence="1" id="KW-0732">Signal</keyword>
<dbReference type="InterPro" id="IPR027589">
    <property type="entry name" value="Choice_anch_B"/>
</dbReference>
<evidence type="ECO:0000313" key="3">
    <source>
        <dbReference type="Proteomes" id="UP000053201"/>
    </source>
</evidence>
<keyword evidence="3" id="KW-1185">Reference proteome</keyword>
<dbReference type="Gene3D" id="2.130.10.10">
    <property type="entry name" value="YVTN repeat-like/Quinoprotein amine dehydrogenase"/>
    <property type="match status" value="1"/>
</dbReference>
<accession>A0A0L0HLX2</accession>
<dbReference type="NCBIfam" id="TIGR04312">
    <property type="entry name" value="choice_anch_B"/>
    <property type="match status" value="2"/>
</dbReference>
<dbReference type="PANTHER" id="PTHR38787:SF3">
    <property type="entry name" value="REGULATORY P DOMAIN-CONTAINING PROTEIN"/>
    <property type="match status" value="1"/>
</dbReference>
<dbReference type="RefSeq" id="XP_016610126.1">
    <property type="nucleotide sequence ID" value="XM_016750870.1"/>
</dbReference>
<protein>
    <submittedName>
        <fullName evidence="2">Regulatory P domain-containing protein</fullName>
    </submittedName>
</protein>
<dbReference type="OMA" id="EGNDIWG"/>
<sequence length="434" mass="47495">MKAWFITAVLVAPLVAALPPVPKDGELHCIGACQQGDPNSLMGRVLEAKKADWEQCETSTSLVCKAQQNSSSFAPTASLQSVGYKKCANGFAGDYPCKGVDLLSFIPHTELGSQGNGNDIWGWTDPTTKREYAIIGQTDGTAFVDITSPSSPIFLGRLASNVNAKVPWRDIKVFKDHAFIVADDSSNAHACREVGKTHNIAINEETGFAYLVGSRTCNSGLHMVDINTPAAPKFVGCASSDGYTHDVQVVNYKGPDSRYRGREIAFASNEDTVTFWDVTDKSSPKILSRTGYTGAAYTHQGWLTEDHQYFLVDDELDEKNGSDKHTKTYIWDVRSLTAPKHIGTYSAPVTSIDHNLYIKGNYAYLANYGSGLRVLDISKVAQAKLQEVAYFDVTPEKNEAVFEGSWSSYIYFPSGNIVVNSIERGFFVVKTTTI</sequence>
<dbReference type="GeneID" id="27686163"/>
<dbReference type="AlphaFoldDB" id="A0A0L0HLX2"/>
<organism evidence="2 3">
    <name type="scientific">Spizellomyces punctatus (strain DAOM BR117)</name>
    <dbReference type="NCBI Taxonomy" id="645134"/>
    <lineage>
        <taxon>Eukaryota</taxon>
        <taxon>Fungi</taxon>
        <taxon>Fungi incertae sedis</taxon>
        <taxon>Chytridiomycota</taxon>
        <taxon>Chytridiomycota incertae sedis</taxon>
        <taxon>Chytridiomycetes</taxon>
        <taxon>Spizellomycetales</taxon>
        <taxon>Spizellomycetaceae</taxon>
        <taxon>Spizellomyces</taxon>
    </lineage>
</organism>
<evidence type="ECO:0000313" key="2">
    <source>
        <dbReference type="EMBL" id="KND02087.1"/>
    </source>
</evidence>
<dbReference type="InterPro" id="IPR013211">
    <property type="entry name" value="LVIVD"/>
</dbReference>
<dbReference type="Pfam" id="PF08309">
    <property type="entry name" value="LVIVD"/>
    <property type="match status" value="2"/>
</dbReference>
<feature type="signal peptide" evidence="1">
    <location>
        <begin position="1"/>
        <end position="17"/>
    </location>
</feature>